<dbReference type="PROSITE" id="PS00211">
    <property type="entry name" value="ABC_TRANSPORTER_1"/>
    <property type="match status" value="1"/>
</dbReference>
<comment type="caution">
    <text evidence="4">The sequence shown here is derived from an EMBL/GenBank/DDBJ whole genome shotgun (WGS) entry which is preliminary data.</text>
</comment>
<keyword evidence="1" id="KW-0547">Nucleotide-binding</keyword>
<dbReference type="InterPro" id="IPR027417">
    <property type="entry name" value="P-loop_NTPase"/>
</dbReference>
<evidence type="ECO:0000256" key="2">
    <source>
        <dbReference type="ARBA" id="ARBA00022840"/>
    </source>
</evidence>
<evidence type="ECO:0000313" key="4">
    <source>
        <dbReference type="EMBL" id="MBO8435691.1"/>
    </source>
</evidence>
<evidence type="ECO:0000259" key="3">
    <source>
        <dbReference type="PROSITE" id="PS50893"/>
    </source>
</evidence>
<dbReference type="InterPro" id="IPR003593">
    <property type="entry name" value="AAA+_ATPase"/>
</dbReference>
<dbReference type="InterPro" id="IPR017871">
    <property type="entry name" value="ABC_transporter-like_CS"/>
</dbReference>
<reference evidence="4" key="2">
    <citation type="journal article" date="2021" name="PeerJ">
        <title>Extensive microbial diversity within the chicken gut microbiome revealed by metagenomics and culture.</title>
        <authorList>
            <person name="Gilroy R."/>
            <person name="Ravi A."/>
            <person name="Getino M."/>
            <person name="Pursley I."/>
            <person name="Horton D.L."/>
            <person name="Alikhan N.F."/>
            <person name="Baker D."/>
            <person name="Gharbi K."/>
            <person name="Hall N."/>
            <person name="Watson M."/>
            <person name="Adriaenssens E.M."/>
            <person name="Foster-Nyarko E."/>
            <person name="Jarju S."/>
            <person name="Secka A."/>
            <person name="Antonio M."/>
            <person name="Oren A."/>
            <person name="Chaudhuri R.R."/>
            <person name="La Ragione R."/>
            <person name="Hildebrand F."/>
            <person name="Pallen M.J."/>
        </authorList>
    </citation>
    <scope>NUCLEOTIDE SEQUENCE</scope>
    <source>
        <strain evidence="4">7293</strain>
    </source>
</reference>
<dbReference type="SUPFAM" id="SSF52540">
    <property type="entry name" value="P-loop containing nucleoside triphosphate hydrolases"/>
    <property type="match status" value="2"/>
</dbReference>
<keyword evidence="2 4" id="KW-0067">ATP-binding</keyword>
<protein>
    <submittedName>
        <fullName evidence="4">ABC-F family ATP-binding cassette domain-containing protein</fullName>
    </submittedName>
</protein>
<organism evidence="4 5">
    <name type="scientific">Candidatus Ornithospirochaeta stercoripullorum</name>
    <dbReference type="NCBI Taxonomy" id="2840899"/>
    <lineage>
        <taxon>Bacteria</taxon>
        <taxon>Pseudomonadati</taxon>
        <taxon>Spirochaetota</taxon>
        <taxon>Spirochaetia</taxon>
        <taxon>Spirochaetales</taxon>
        <taxon>Spirochaetaceae</taxon>
        <taxon>Spirochaetaceae incertae sedis</taxon>
        <taxon>Candidatus Ornithospirochaeta</taxon>
    </lineage>
</organism>
<dbReference type="Proteomes" id="UP000823615">
    <property type="component" value="Unassembled WGS sequence"/>
</dbReference>
<evidence type="ECO:0000313" key="5">
    <source>
        <dbReference type="Proteomes" id="UP000823615"/>
    </source>
</evidence>
<dbReference type="SMART" id="SM00382">
    <property type="entry name" value="AAA"/>
    <property type="match status" value="2"/>
</dbReference>
<dbReference type="GO" id="GO:0016887">
    <property type="term" value="F:ATP hydrolysis activity"/>
    <property type="evidence" value="ECO:0007669"/>
    <property type="project" value="InterPro"/>
</dbReference>
<dbReference type="Gene3D" id="3.40.50.300">
    <property type="entry name" value="P-loop containing nucleotide triphosphate hydrolases"/>
    <property type="match status" value="2"/>
</dbReference>
<dbReference type="Pfam" id="PF00005">
    <property type="entry name" value="ABC_tran"/>
    <property type="match status" value="2"/>
</dbReference>
<dbReference type="EMBL" id="JADIMT010000030">
    <property type="protein sequence ID" value="MBO8435691.1"/>
    <property type="molecule type" value="Genomic_DNA"/>
</dbReference>
<dbReference type="InterPro" id="IPR051309">
    <property type="entry name" value="ABCF_ATPase"/>
</dbReference>
<sequence length="506" mass="55877">MSEYIDIRGLSFSYPSSSITLFENLSLSFSEGWTVISGANGAGKTTLVKIILHLLLPDAGTVSVRGEIAFCPQVFTSLSDDDWFTIYDGSAEMGKLKSRLALSDEMIENVEVLSGGEKKRLQLLASLSKRPDILILDEPTNHLDNESRSMICSVLRDFEGCGVVITHDRTAAALLSERTLLFEHIVPAPVRVHDIPLTLENAAKELERRKKDGRNAYDALESASSSLSSVAARLGTQSSSMQKKLSKAGLDIHDHSGKAKIDGARLTGKDRSLDDQRRRILSREQQIESKLDAMEKPLLRKEGLSFSSGGYIPKLSFGPAGLFAGTYKLSVPSLVIEPGMHVAVKGRNGSGKTVLVKAIVEKFIADGRSGNLLYIPQEYSEEEVQRIRKRVDALSDEERGMVLSDIYRLGSEPSFLLDESSAPSPGELKKLDFVLSRREGRNIIIMDEPTNHLDIVSLRIFESMLKKEDTSFSLLLVSHDELFTSATCSKSWHLEREGQEGIVKIY</sequence>
<proteinExistence type="predicted"/>
<dbReference type="GO" id="GO:0005524">
    <property type="term" value="F:ATP binding"/>
    <property type="evidence" value="ECO:0007669"/>
    <property type="project" value="UniProtKB-KW"/>
</dbReference>
<name>A0A9D9E021_9SPIO</name>
<evidence type="ECO:0000256" key="1">
    <source>
        <dbReference type="ARBA" id="ARBA00022741"/>
    </source>
</evidence>
<dbReference type="AlphaFoldDB" id="A0A9D9E021"/>
<reference evidence="4" key="1">
    <citation type="submission" date="2020-10" db="EMBL/GenBank/DDBJ databases">
        <authorList>
            <person name="Gilroy R."/>
        </authorList>
    </citation>
    <scope>NUCLEOTIDE SEQUENCE</scope>
    <source>
        <strain evidence="4">7293</strain>
    </source>
</reference>
<gene>
    <name evidence="4" type="ORF">IAA97_01755</name>
</gene>
<dbReference type="InterPro" id="IPR003439">
    <property type="entry name" value="ABC_transporter-like_ATP-bd"/>
</dbReference>
<dbReference type="PROSITE" id="PS50893">
    <property type="entry name" value="ABC_TRANSPORTER_2"/>
    <property type="match status" value="1"/>
</dbReference>
<dbReference type="PANTHER" id="PTHR42855">
    <property type="entry name" value="ABC TRANSPORTER ATP-BINDING SUBUNIT"/>
    <property type="match status" value="1"/>
</dbReference>
<dbReference type="PANTHER" id="PTHR42855:SF2">
    <property type="entry name" value="DRUG RESISTANCE ABC TRANSPORTER,ATP-BINDING PROTEIN"/>
    <property type="match status" value="1"/>
</dbReference>
<feature type="domain" description="ABC transporter" evidence="3">
    <location>
        <begin position="5"/>
        <end position="226"/>
    </location>
</feature>
<accession>A0A9D9E021</accession>